<evidence type="ECO:0000313" key="9">
    <source>
        <dbReference type="Proteomes" id="UP001166251"/>
    </source>
</evidence>
<evidence type="ECO:0000256" key="6">
    <source>
        <dbReference type="HAMAP-Rule" id="MF_01186"/>
    </source>
</evidence>
<dbReference type="HAMAP" id="MF_01186">
    <property type="entry name" value="LPS_assembly_LptE"/>
    <property type="match status" value="1"/>
</dbReference>
<evidence type="ECO:0000256" key="2">
    <source>
        <dbReference type="ARBA" id="ARBA00023136"/>
    </source>
</evidence>
<dbReference type="PANTHER" id="PTHR38098">
    <property type="entry name" value="LPS-ASSEMBLY LIPOPROTEIN LPTE"/>
    <property type="match status" value="1"/>
</dbReference>
<comment type="function">
    <text evidence="6">Together with LptD, is involved in the assembly of lipopolysaccharide (LPS) at the surface of the outer membrane. Required for the proper assembly of LptD. Binds LPS and may serve as the LPS recognition site at the outer membrane.</text>
</comment>
<comment type="similarity">
    <text evidence="6">Belongs to the LptE lipoprotein family.</text>
</comment>
<comment type="caution">
    <text evidence="8">The sequence shown here is derived from an EMBL/GenBank/DDBJ whole genome shotgun (WGS) entry which is preliminary data.</text>
</comment>
<dbReference type="Gene3D" id="3.30.160.150">
    <property type="entry name" value="Lipoprotein like domain"/>
    <property type="match status" value="1"/>
</dbReference>
<gene>
    <name evidence="6" type="primary">lptE</name>
    <name evidence="8" type="ORF">K0504_06680</name>
</gene>
<evidence type="ECO:0000313" key="8">
    <source>
        <dbReference type="EMBL" id="MBW8190713.1"/>
    </source>
</evidence>
<evidence type="ECO:0000256" key="1">
    <source>
        <dbReference type="ARBA" id="ARBA00022729"/>
    </source>
</evidence>
<accession>A0ABS7EEE6</accession>
<feature type="signal peptide" evidence="7">
    <location>
        <begin position="1"/>
        <end position="19"/>
    </location>
</feature>
<keyword evidence="3 6" id="KW-0564">Palmitate</keyword>
<feature type="chain" id="PRO_5045757900" description="LPS-assembly lipoprotein LptE" evidence="7">
    <location>
        <begin position="20"/>
        <end position="159"/>
    </location>
</feature>
<comment type="subcellular location">
    <subcellularLocation>
        <location evidence="6">Cell outer membrane</location>
        <topology evidence="6">Lipid-anchor</topology>
    </subcellularLocation>
</comment>
<proteinExistence type="inferred from homology"/>
<dbReference type="PANTHER" id="PTHR38098:SF1">
    <property type="entry name" value="LPS-ASSEMBLY LIPOPROTEIN LPTE"/>
    <property type="match status" value="1"/>
</dbReference>
<dbReference type="Pfam" id="PF04390">
    <property type="entry name" value="LptE"/>
    <property type="match status" value="1"/>
</dbReference>
<keyword evidence="2 6" id="KW-0472">Membrane</keyword>
<evidence type="ECO:0000256" key="3">
    <source>
        <dbReference type="ARBA" id="ARBA00023139"/>
    </source>
</evidence>
<dbReference type="PROSITE" id="PS51257">
    <property type="entry name" value="PROKAR_LIPOPROTEIN"/>
    <property type="match status" value="1"/>
</dbReference>
<keyword evidence="1 6" id="KW-0732">Signal</keyword>
<keyword evidence="9" id="KW-1185">Reference proteome</keyword>
<evidence type="ECO:0000256" key="4">
    <source>
        <dbReference type="ARBA" id="ARBA00023237"/>
    </source>
</evidence>
<evidence type="ECO:0000256" key="7">
    <source>
        <dbReference type="SAM" id="SignalP"/>
    </source>
</evidence>
<dbReference type="InterPro" id="IPR007485">
    <property type="entry name" value="LPS_assembly_LptE"/>
</dbReference>
<dbReference type="Proteomes" id="UP001166251">
    <property type="component" value="Unassembled WGS sequence"/>
</dbReference>
<dbReference type="RefSeq" id="WP_220103403.1">
    <property type="nucleotide sequence ID" value="NZ_JAHZSS010000006.1"/>
</dbReference>
<evidence type="ECO:0000256" key="5">
    <source>
        <dbReference type="ARBA" id="ARBA00023288"/>
    </source>
</evidence>
<protein>
    <recommendedName>
        <fullName evidence="6">LPS-assembly lipoprotein LptE</fullName>
    </recommendedName>
</protein>
<organism evidence="8 9">
    <name type="scientific">Neiella holothuriorum</name>
    <dbReference type="NCBI Taxonomy" id="2870530"/>
    <lineage>
        <taxon>Bacteria</taxon>
        <taxon>Pseudomonadati</taxon>
        <taxon>Pseudomonadota</taxon>
        <taxon>Gammaproteobacteria</taxon>
        <taxon>Alteromonadales</taxon>
        <taxon>Echinimonadaceae</taxon>
        <taxon>Neiella</taxon>
    </lineage>
</organism>
<name>A0ABS7EEE6_9GAMM</name>
<dbReference type="EMBL" id="JAHZSS010000006">
    <property type="protein sequence ID" value="MBW8190713.1"/>
    <property type="molecule type" value="Genomic_DNA"/>
</dbReference>
<sequence length="159" mass="18275">MLKRWMLTLACCAMISACGFQLRGSYTLPDEFQQLHLQSQDSYSAITREVTKRFKDSGITLLPVASDESPIVVLGQDKLERANLSVYPDGQVAEYRLIYKLKVTVLRAEKPPENLELQVQRDYLDDPRQALAKQRERELLLKEMRKQIAYQLIAKVSSL</sequence>
<keyword evidence="5 6" id="KW-0449">Lipoprotein</keyword>
<reference evidence="8" key="1">
    <citation type="submission" date="2021-07" db="EMBL/GenBank/DDBJ databases">
        <title>Neiella marina sp. nov., isolated from the intestinal content of sea cucumber Apostichopus japonicus.</title>
        <authorList>
            <person name="Bai X."/>
        </authorList>
    </citation>
    <scope>NUCLEOTIDE SEQUENCE</scope>
    <source>
        <strain evidence="8">126</strain>
    </source>
</reference>
<comment type="subunit">
    <text evidence="6">Component of the lipopolysaccharide transport and assembly complex. Interacts with LptD.</text>
</comment>
<keyword evidence="4 6" id="KW-0998">Cell outer membrane</keyword>